<evidence type="ECO:0000313" key="12">
    <source>
        <dbReference type="Proteomes" id="UP000245771"/>
    </source>
</evidence>
<dbReference type="GO" id="GO:0004674">
    <property type="term" value="F:protein serine/threonine kinase activity"/>
    <property type="evidence" value="ECO:0007669"/>
    <property type="project" value="UniProtKB-KW"/>
</dbReference>
<evidence type="ECO:0000259" key="10">
    <source>
        <dbReference type="PROSITE" id="PS50011"/>
    </source>
</evidence>
<dbReference type="GO" id="GO:0035556">
    <property type="term" value="P:intracellular signal transduction"/>
    <property type="evidence" value="ECO:0007669"/>
    <property type="project" value="TreeGrafter"/>
</dbReference>
<dbReference type="SUPFAM" id="SSF56112">
    <property type="entry name" value="Protein kinase-like (PK-like)"/>
    <property type="match status" value="1"/>
</dbReference>
<keyword evidence="3" id="KW-0808">Transferase</keyword>
<comment type="catalytic activity">
    <reaction evidence="7">
        <text>L-threonyl-[protein] + ATP = O-phospho-L-threonyl-[protein] + ADP + H(+)</text>
        <dbReference type="Rhea" id="RHEA:46608"/>
        <dbReference type="Rhea" id="RHEA-COMP:11060"/>
        <dbReference type="Rhea" id="RHEA-COMP:11605"/>
        <dbReference type="ChEBI" id="CHEBI:15378"/>
        <dbReference type="ChEBI" id="CHEBI:30013"/>
        <dbReference type="ChEBI" id="CHEBI:30616"/>
        <dbReference type="ChEBI" id="CHEBI:61977"/>
        <dbReference type="ChEBI" id="CHEBI:456216"/>
        <dbReference type="EC" id="2.7.11.1"/>
    </reaction>
</comment>
<organism evidence="11 12">
    <name type="scientific">Meira miltonrushii</name>
    <dbReference type="NCBI Taxonomy" id="1280837"/>
    <lineage>
        <taxon>Eukaryota</taxon>
        <taxon>Fungi</taxon>
        <taxon>Dikarya</taxon>
        <taxon>Basidiomycota</taxon>
        <taxon>Ustilaginomycotina</taxon>
        <taxon>Exobasidiomycetes</taxon>
        <taxon>Exobasidiales</taxon>
        <taxon>Brachybasidiaceae</taxon>
        <taxon>Meira</taxon>
    </lineage>
</organism>
<dbReference type="Proteomes" id="UP000245771">
    <property type="component" value="Unassembled WGS sequence"/>
</dbReference>
<dbReference type="FunFam" id="1.10.510.10:FF:000571">
    <property type="entry name" value="Maternal embryonic leucine zipper kinase"/>
    <property type="match status" value="1"/>
</dbReference>
<keyword evidence="12" id="KW-1185">Reference proteome</keyword>
<dbReference type="PROSITE" id="PS00107">
    <property type="entry name" value="PROTEIN_KINASE_ATP"/>
    <property type="match status" value="1"/>
</dbReference>
<feature type="binding site" evidence="9">
    <location>
        <position position="49"/>
    </location>
    <ligand>
        <name>ATP</name>
        <dbReference type="ChEBI" id="CHEBI:30616"/>
    </ligand>
</feature>
<dbReference type="GeneID" id="37021484"/>
<name>A0A316V2P5_9BASI</name>
<evidence type="ECO:0000256" key="7">
    <source>
        <dbReference type="ARBA" id="ARBA00047899"/>
    </source>
</evidence>
<evidence type="ECO:0000256" key="4">
    <source>
        <dbReference type="ARBA" id="ARBA00022741"/>
    </source>
</evidence>
<protein>
    <recommendedName>
        <fullName evidence="1">non-specific serine/threonine protein kinase</fullName>
        <ecNumber evidence="1">2.7.11.1</ecNumber>
    </recommendedName>
</protein>
<dbReference type="OrthoDB" id="539158at2759"/>
<dbReference type="RefSeq" id="XP_025352034.1">
    <property type="nucleotide sequence ID" value="XM_025499703.1"/>
</dbReference>
<evidence type="ECO:0000256" key="3">
    <source>
        <dbReference type="ARBA" id="ARBA00022679"/>
    </source>
</evidence>
<dbReference type="PANTHER" id="PTHR24346">
    <property type="entry name" value="MAP/MICROTUBULE AFFINITY-REGULATING KINASE"/>
    <property type="match status" value="1"/>
</dbReference>
<dbReference type="EMBL" id="KZ819607">
    <property type="protein sequence ID" value="PWN31732.1"/>
    <property type="molecule type" value="Genomic_DNA"/>
</dbReference>
<dbReference type="InterPro" id="IPR017441">
    <property type="entry name" value="Protein_kinase_ATP_BS"/>
</dbReference>
<dbReference type="GO" id="GO:0005737">
    <property type="term" value="C:cytoplasm"/>
    <property type="evidence" value="ECO:0007669"/>
    <property type="project" value="TreeGrafter"/>
</dbReference>
<evidence type="ECO:0000256" key="2">
    <source>
        <dbReference type="ARBA" id="ARBA00022527"/>
    </source>
</evidence>
<evidence type="ECO:0000256" key="6">
    <source>
        <dbReference type="ARBA" id="ARBA00022840"/>
    </source>
</evidence>
<dbReference type="STRING" id="1280837.A0A316V2P5"/>
<dbReference type="Pfam" id="PF00069">
    <property type="entry name" value="Pkinase"/>
    <property type="match status" value="1"/>
</dbReference>
<dbReference type="SMART" id="SM00220">
    <property type="entry name" value="S_TKc"/>
    <property type="match status" value="1"/>
</dbReference>
<dbReference type="PROSITE" id="PS00108">
    <property type="entry name" value="PROTEIN_KINASE_ST"/>
    <property type="match status" value="1"/>
</dbReference>
<keyword evidence="5 11" id="KW-0418">Kinase</keyword>
<keyword evidence="4 9" id="KW-0547">Nucleotide-binding</keyword>
<dbReference type="InterPro" id="IPR011009">
    <property type="entry name" value="Kinase-like_dom_sf"/>
</dbReference>
<dbReference type="InParanoid" id="A0A316V2P5"/>
<keyword evidence="2" id="KW-0723">Serine/threonine-protein kinase</keyword>
<dbReference type="FunCoup" id="A0A316V2P5">
    <property type="interactions" value="384"/>
</dbReference>
<feature type="domain" description="Protein kinase" evidence="10">
    <location>
        <begin position="18"/>
        <end position="291"/>
    </location>
</feature>
<evidence type="ECO:0000313" key="11">
    <source>
        <dbReference type="EMBL" id="PWN31732.1"/>
    </source>
</evidence>
<dbReference type="InterPro" id="IPR008271">
    <property type="entry name" value="Ser/Thr_kinase_AS"/>
</dbReference>
<gene>
    <name evidence="11" type="ORF">FA14DRAFT_162638</name>
</gene>
<evidence type="ECO:0000256" key="8">
    <source>
        <dbReference type="ARBA" id="ARBA00048679"/>
    </source>
</evidence>
<evidence type="ECO:0000256" key="1">
    <source>
        <dbReference type="ARBA" id="ARBA00012513"/>
    </source>
</evidence>
<dbReference type="InterPro" id="IPR000719">
    <property type="entry name" value="Prot_kinase_dom"/>
</dbReference>
<evidence type="ECO:0000256" key="5">
    <source>
        <dbReference type="ARBA" id="ARBA00022777"/>
    </source>
</evidence>
<reference evidence="11 12" key="1">
    <citation type="journal article" date="2018" name="Mol. Biol. Evol.">
        <title>Broad Genomic Sampling Reveals a Smut Pathogenic Ancestry of the Fungal Clade Ustilaginomycotina.</title>
        <authorList>
            <person name="Kijpornyongpan T."/>
            <person name="Mondo S.J."/>
            <person name="Barry K."/>
            <person name="Sandor L."/>
            <person name="Lee J."/>
            <person name="Lipzen A."/>
            <person name="Pangilinan J."/>
            <person name="LaButti K."/>
            <person name="Hainaut M."/>
            <person name="Henrissat B."/>
            <person name="Grigoriev I.V."/>
            <person name="Spatafora J.W."/>
            <person name="Aime M.C."/>
        </authorList>
    </citation>
    <scope>NUCLEOTIDE SEQUENCE [LARGE SCALE GENOMIC DNA]</scope>
    <source>
        <strain evidence="11 12">MCA 3882</strain>
    </source>
</reference>
<dbReference type="GO" id="GO:0005524">
    <property type="term" value="F:ATP binding"/>
    <property type="evidence" value="ECO:0007669"/>
    <property type="project" value="UniProtKB-UniRule"/>
</dbReference>
<sequence length="593" mass="65117">MILPTSSTGKSYPDIKGYRIVQQIGGGGFSRVFRAINPKASVHKVAAVKVVSYAKPSSAASRQIHPPDRQALKKEVQIHKVLKHQHVLEFLEAEEYLKETSSNHVPGLYMVLEYGAGGDLFDKIAPDVGVMEDLAHVYFVQLMGALEYIHSQGVAHRDIKPENLLLDANGLLKLADFGLCSVYRYKGKEREMKGACGSLPYIAPEMNGQPYRGEPADVWSTGVVLFALLVGNTPWDEPTRRSEEFMAYFNGQTYYPWTKIESDALSLLHGMLCVYPQKRLSIADIKKHKWYLRDNPFVPRGQDPDPASLAEGLLQGLIVSGDLTYQLHTDGKRANVPDHISLTQPEAFGAGLAFDSARLPPSSAVPALKTSDPIKIAMSQQISARRNNVPSASIDGLGMAAGAASSQFTQAMNHMTQWSSLAGGVARFSPHLTRAFCSGSADVVARQIIDLLGNMSITHNVRPTRSDQDDDFFTNDDPASSPIDSSTIGDDAMDLDMVSVYDEDPTITRRGTAKKNLTNGCTIRVTTTDNRKCALRGEIIINPLSSNAQPGNNAKQAKTYILMRKSKGDPLEWRRLFRALVTDEKVRPMIVAD</sequence>
<accession>A0A316V2P5</accession>
<dbReference type="EC" id="2.7.11.1" evidence="1"/>
<comment type="catalytic activity">
    <reaction evidence="8">
        <text>L-seryl-[protein] + ATP = O-phospho-L-seryl-[protein] + ADP + H(+)</text>
        <dbReference type="Rhea" id="RHEA:17989"/>
        <dbReference type="Rhea" id="RHEA-COMP:9863"/>
        <dbReference type="Rhea" id="RHEA-COMP:11604"/>
        <dbReference type="ChEBI" id="CHEBI:15378"/>
        <dbReference type="ChEBI" id="CHEBI:29999"/>
        <dbReference type="ChEBI" id="CHEBI:30616"/>
        <dbReference type="ChEBI" id="CHEBI:83421"/>
        <dbReference type="ChEBI" id="CHEBI:456216"/>
        <dbReference type="EC" id="2.7.11.1"/>
    </reaction>
</comment>
<evidence type="ECO:0000256" key="9">
    <source>
        <dbReference type="PROSITE-ProRule" id="PRU10141"/>
    </source>
</evidence>
<dbReference type="AlphaFoldDB" id="A0A316V2P5"/>
<dbReference type="PANTHER" id="PTHR24346:SF107">
    <property type="entry name" value="SERINE_THREONINE-PROTEIN KINASE CHK1"/>
    <property type="match status" value="1"/>
</dbReference>
<dbReference type="Gene3D" id="1.10.510.10">
    <property type="entry name" value="Transferase(Phosphotransferase) domain 1"/>
    <property type="match status" value="1"/>
</dbReference>
<proteinExistence type="predicted"/>
<dbReference type="PROSITE" id="PS50011">
    <property type="entry name" value="PROTEIN_KINASE_DOM"/>
    <property type="match status" value="1"/>
</dbReference>
<keyword evidence="6 9" id="KW-0067">ATP-binding</keyword>